<gene>
    <name evidence="2" type="ORF">C8A04DRAFT_39484</name>
</gene>
<dbReference type="GeneID" id="87821220"/>
<evidence type="ECO:0000313" key="3">
    <source>
        <dbReference type="Proteomes" id="UP001302676"/>
    </source>
</evidence>
<dbReference type="PROSITE" id="PS51186">
    <property type="entry name" value="GNAT"/>
    <property type="match status" value="1"/>
</dbReference>
<dbReference type="EMBL" id="MU853620">
    <property type="protein sequence ID" value="KAK4140953.1"/>
    <property type="molecule type" value="Genomic_DNA"/>
</dbReference>
<dbReference type="AlphaFoldDB" id="A0AAN6UXI5"/>
<accession>A0AAN6UXI5</accession>
<evidence type="ECO:0000313" key="2">
    <source>
        <dbReference type="EMBL" id="KAK4140953.1"/>
    </source>
</evidence>
<dbReference type="GO" id="GO:1990189">
    <property type="term" value="F:protein N-terminal-serine acetyltransferase activity"/>
    <property type="evidence" value="ECO:0007669"/>
    <property type="project" value="TreeGrafter"/>
</dbReference>
<dbReference type="InterPro" id="IPR016181">
    <property type="entry name" value="Acyl_CoA_acyltransferase"/>
</dbReference>
<sequence>MSTTINFPLAPGLPAPPSLTARPPHTPLTGRIVNLVPLQPDHAADLFEHFGGPDNFDRWTYLPPVGYPDYPSLEADVKTWSQSPDRQYYTILASVPGGSNDELLRPAGIIAYLNIEPGSRRLELGAVVLGKKLARTRAATEVSYLMLRRAFEEGYTRVEWKANNLNRASVNAALRLGFVAEGVFRKHYIVKGRYRDTAWFSMTDDEWPGVRRGLEAWLDDGNFDGDGRQKRTLQQCREDQ</sequence>
<comment type="caution">
    <text evidence="2">The sequence shown here is derived from an EMBL/GenBank/DDBJ whole genome shotgun (WGS) entry which is preliminary data.</text>
</comment>
<dbReference type="RefSeq" id="XP_062634324.1">
    <property type="nucleotide sequence ID" value="XM_062784607.1"/>
</dbReference>
<organism evidence="2 3">
    <name type="scientific">Dichotomopilus funicola</name>
    <dbReference type="NCBI Taxonomy" id="1934379"/>
    <lineage>
        <taxon>Eukaryota</taxon>
        <taxon>Fungi</taxon>
        <taxon>Dikarya</taxon>
        <taxon>Ascomycota</taxon>
        <taxon>Pezizomycotina</taxon>
        <taxon>Sordariomycetes</taxon>
        <taxon>Sordariomycetidae</taxon>
        <taxon>Sordariales</taxon>
        <taxon>Chaetomiaceae</taxon>
        <taxon>Dichotomopilus</taxon>
    </lineage>
</organism>
<protein>
    <submittedName>
        <fullName evidence="2">Acyl-CoA N-acyltransferase</fullName>
    </submittedName>
</protein>
<evidence type="ECO:0000259" key="1">
    <source>
        <dbReference type="PROSITE" id="PS51186"/>
    </source>
</evidence>
<dbReference type="InterPro" id="IPR000182">
    <property type="entry name" value="GNAT_dom"/>
</dbReference>
<dbReference type="SUPFAM" id="SSF55729">
    <property type="entry name" value="Acyl-CoA N-acyltransferases (Nat)"/>
    <property type="match status" value="1"/>
</dbReference>
<feature type="domain" description="N-acetyltransferase" evidence="1">
    <location>
        <begin position="57"/>
        <end position="196"/>
    </location>
</feature>
<reference evidence="2" key="2">
    <citation type="submission" date="2023-05" db="EMBL/GenBank/DDBJ databases">
        <authorList>
            <consortium name="Lawrence Berkeley National Laboratory"/>
            <person name="Steindorff A."/>
            <person name="Hensen N."/>
            <person name="Bonometti L."/>
            <person name="Westerberg I."/>
            <person name="Brannstrom I.O."/>
            <person name="Guillou S."/>
            <person name="Cros-Aarteil S."/>
            <person name="Calhoun S."/>
            <person name="Haridas S."/>
            <person name="Kuo A."/>
            <person name="Mondo S."/>
            <person name="Pangilinan J."/>
            <person name="Riley R."/>
            <person name="Labutti K."/>
            <person name="Andreopoulos B."/>
            <person name="Lipzen A."/>
            <person name="Chen C."/>
            <person name="Yanf M."/>
            <person name="Daum C."/>
            <person name="Ng V."/>
            <person name="Clum A."/>
            <person name="Ohm R."/>
            <person name="Martin F."/>
            <person name="Silar P."/>
            <person name="Natvig D."/>
            <person name="Lalanne C."/>
            <person name="Gautier V."/>
            <person name="Ament-Velasquez S.L."/>
            <person name="Kruys A."/>
            <person name="Hutchinson M.I."/>
            <person name="Powell A.J."/>
            <person name="Barry K."/>
            <person name="Miller A.N."/>
            <person name="Grigoriev I.V."/>
            <person name="Debuchy R."/>
            <person name="Gladieux P."/>
            <person name="Thoren M.H."/>
            <person name="Johannesson H."/>
        </authorList>
    </citation>
    <scope>NUCLEOTIDE SEQUENCE</scope>
    <source>
        <strain evidence="2">CBS 141.50</strain>
    </source>
</reference>
<dbReference type="PANTHER" id="PTHR43441:SF2">
    <property type="entry name" value="FAMILY ACETYLTRANSFERASE, PUTATIVE (AFU_ORTHOLOGUE AFUA_7G00850)-RELATED"/>
    <property type="match status" value="1"/>
</dbReference>
<proteinExistence type="predicted"/>
<dbReference type="Pfam" id="PF13302">
    <property type="entry name" value="Acetyltransf_3"/>
    <property type="match status" value="1"/>
</dbReference>
<dbReference type="Proteomes" id="UP001302676">
    <property type="component" value="Unassembled WGS sequence"/>
</dbReference>
<dbReference type="GO" id="GO:0008999">
    <property type="term" value="F:protein-N-terminal-alanine acetyltransferase activity"/>
    <property type="evidence" value="ECO:0007669"/>
    <property type="project" value="TreeGrafter"/>
</dbReference>
<name>A0AAN6UXI5_9PEZI</name>
<reference evidence="2" key="1">
    <citation type="journal article" date="2023" name="Mol. Phylogenet. Evol.">
        <title>Genome-scale phylogeny and comparative genomics of the fungal order Sordariales.</title>
        <authorList>
            <person name="Hensen N."/>
            <person name="Bonometti L."/>
            <person name="Westerberg I."/>
            <person name="Brannstrom I.O."/>
            <person name="Guillou S."/>
            <person name="Cros-Aarteil S."/>
            <person name="Calhoun S."/>
            <person name="Haridas S."/>
            <person name="Kuo A."/>
            <person name="Mondo S."/>
            <person name="Pangilinan J."/>
            <person name="Riley R."/>
            <person name="LaButti K."/>
            <person name="Andreopoulos B."/>
            <person name="Lipzen A."/>
            <person name="Chen C."/>
            <person name="Yan M."/>
            <person name="Daum C."/>
            <person name="Ng V."/>
            <person name="Clum A."/>
            <person name="Steindorff A."/>
            <person name="Ohm R.A."/>
            <person name="Martin F."/>
            <person name="Silar P."/>
            <person name="Natvig D.O."/>
            <person name="Lalanne C."/>
            <person name="Gautier V."/>
            <person name="Ament-Velasquez S.L."/>
            <person name="Kruys A."/>
            <person name="Hutchinson M.I."/>
            <person name="Powell A.J."/>
            <person name="Barry K."/>
            <person name="Miller A.N."/>
            <person name="Grigoriev I.V."/>
            <person name="Debuchy R."/>
            <person name="Gladieux P."/>
            <person name="Hiltunen Thoren M."/>
            <person name="Johannesson H."/>
        </authorList>
    </citation>
    <scope>NUCLEOTIDE SEQUENCE</scope>
    <source>
        <strain evidence="2">CBS 141.50</strain>
    </source>
</reference>
<dbReference type="InterPro" id="IPR051908">
    <property type="entry name" value="Ribosomal_N-acetyltransferase"/>
</dbReference>
<dbReference type="Gene3D" id="3.40.630.30">
    <property type="match status" value="1"/>
</dbReference>
<dbReference type="PANTHER" id="PTHR43441">
    <property type="entry name" value="RIBOSOMAL-PROTEIN-SERINE ACETYLTRANSFERASE"/>
    <property type="match status" value="1"/>
</dbReference>
<keyword evidence="3" id="KW-1185">Reference proteome</keyword>